<comment type="caution">
    <text evidence="8">Lacks conserved residue(s) required for the propagation of feature annotation.</text>
</comment>
<dbReference type="InterPro" id="IPR001002">
    <property type="entry name" value="Chitin-bd_1"/>
</dbReference>
<evidence type="ECO:0000256" key="6">
    <source>
        <dbReference type="ARBA" id="ARBA00023277"/>
    </source>
</evidence>
<evidence type="ECO:0000259" key="10">
    <source>
        <dbReference type="PROSITE" id="PS50941"/>
    </source>
</evidence>
<evidence type="ECO:0000256" key="4">
    <source>
        <dbReference type="ARBA" id="ARBA00022729"/>
    </source>
</evidence>
<evidence type="ECO:0000256" key="2">
    <source>
        <dbReference type="ARBA" id="ARBA00022669"/>
    </source>
</evidence>
<feature type="domain" description="Chitin-binding type-1" evidence="10">
    <location>
        <begin position="23"/>
        <end position="70"/>
    </location>
</feature>
<feature type="disulfide bond" evidence="8">
    <location>
        <begin position="182"/>
        <end position="196"/>
    </location>
</feature>
<feature type="chain" id="PRO_5031349101" description="Chitin-binding type-1 domain-containing protein" evidence="9">
    <location>
        <begin position="18"/>
        <end position="258"/>
    </location>
</feature>
<keyword evidence="3" id="KW-0479">Metal-binding</keyword>
<dbReference type="GO" id="GO:0046872">
    <property type="term" value="F:metal ion binding"/>
    <property type="evidence" value="ECO:0007669"/>
    <property type="project" value="UniProtKB-KW"/>
</dbReference>
<dbReference type="Proteomes" id="UP000663193">
    <property type="component" value="Chromosome 8"/>
</dbReference>
<sequence>MRAIILWVLTAAAVVTAQSVTSNGRCGSLQGHLTCKESVFGRCCSRYGWCGDTTGYCGVGCQSGYGACTPSSSPPKSSVSTDGRCGRNGKTCHGSGFVSCCSSKDWCGGSPSHCGVGCKSSFGACSHVASTLRTSFRSSTSASSPISSPSIKISKNARCGYRNGIKTSSLGQSCLNSKWGDCCSQYGYCGSTPAYCSTGCQSGWGSCSLTLSSSTPAKSLPTSSQSSTLSNVVVASFSRHFVCHKLDKDLVRRRFDIG</sequence>
<evidence type="ECO:0000256" key="1">
    <source>
        <dbReference type="ARBA" id="ARBA00001941"/>
    </source>
</evidence>
<evidence type="ECO:0000256" key="8">
    <source>
        <dbReference type="PROSITE-ProRule" id="PRU00261"/>
    </source>
</evidence>
<evidence type="ECO:0000313" key="11">
    <source>
        <dbReference type="EMBL" id="QRC97791.1"/>
    </source>
</evidence>
<dbReference type="InterPro" id="IPR036861">
    <property type="entry name" value="Endochitinase-like_sf"/>
</dbReference>
<evidence type="ECO:0000313" key="12">
    <source>
        <dbReference type="Proteomes" id="UP000663193"/>
    </source>
</evidence>
<reference evidence="12" key="1">
    <citation type="journal article" date="2021" name="BMC Genomics">
        <title>Chromosome-level genome assembly and manually-curated proteome of model necrotroph Parastagonospora nodorum Sn15 reveals a genome-wide trove of candidate effector homologs, and redundancy of virulence-related functions within an accessory chromosome.</title>
        <authorList>
            <person name="Bertazzoni S."/>
            <person name="Jones D.A.B."/>
            <person name="Phan H.T."/>
            <person name="Tan K.-C."/>
            <person name="Hane J.K."/>
        </authorList>
    </citation>
    <scope>NUCLEOTIDE SEQUENCE [LARGE SCALE GENOMIC DNA]</scope>
    <source>
        <strain evidence="12">SN15 / ATCC MYA-4574 / FGSC 10173)</strain>
    </source>
</reference>
<evidence type="ECO:0000256" key="9">
    <source>
        <dbReference type="SAM" id="SignalP"/>
    </source>
</evidence>
<evidence type="ECO:0000256" key="7">
    <source>
        <dbReference type="ARBA" id="ARBA00023285"/>
    </source>
</evidence>
<keyword evidence="5" id="KW-0378">Hydrolase</keyword>
<evidence type="ECO:0000256" key="5">
    <source>
        <dbReference type="ARBA" id="ARBA00022801"/>
    </source>
</evidence>
<dbReference type="SMART" id="SM00270">
    <property type="entry name" value="ChtBD1"/>
    <property type="match status" value="3"/>
</dbReference>
<dbReference type="VEuPathDB" id="FungiDB:JI435_435170"/>
<dbReference type="EMBL" id="CP069030">
    <property type="protein sequence ID" value="QRC97791.1"/>
    <property type="molecule type" value="Genomic_DNA"/>
</dbReference>
<dbReference type="PROSITE" id="PS50941">
    <property type="entry name" value="CHIT_BIND_I_2"/>
    <property type="match status" value="3"/>
</dbReference>
<dbReference type="PANTHER" id="PTHR46471">
    <property type="entry name" value="CHITIN DEACETYLASE"/>
    <property type="match status" value="1"/>
</dbReference>
<dbReference type="GO" id="GO:0008061">
    <property type="term" value="F:chitin binding"/>
    <property type="evidence" value="ECO:0007669"/>
    <property type="project" value="UniProtKB-UniRule"/>
</dbReference>
<dbReference type="PANTHER" id="PTHR46471:SF2">
    <property type="entry name" value="CHITIN DEACETYLASE-RELATED"/>
    <property type="match status" value="1"/>
</dbReference>
<name>A0A7U2F3J4_PHANO</name>
<dbReference type="GO" id="GO:0016787">
    <property type="term" value="F:hydrolase activity"/>
    <property type="evidence" value="ECO:0007669"/>
    <property type="project" value="UniProtKB-KW"/>
</dbReference>
<accession>A0A7U2F3J4</accession>
<gene>
    <name evidence="11" type="ORF">JI435_435170</name>
</gene>
<dbReference type="SUPFAM" id="SSF57016">
    <property type="entry name" value="Plant lectins/antimicrobial peptides"/>
    <property type="match status" value="3"/>
</dbReference>
<feature type="signal peptide" evidence="9">
    <location>
        <begin position="1"/>
        <end position="17"/>
    </location>
</feature>
<dbReference type="Pfam" id="PF00187">
    <property type="entry name" value="Chitin_bind_1"/>
    <property type="match status" value="2"/>
</dbReference>
<proteinExistence type="predicted"/>
<dbReference type="OrthoDB" id="1193027at2759"/>
<protein>
    <recommendedName>
        <fullName evidence="10">Chitin-binding type-1 domain-containing protein</fullName>
    </recommendedName>
</protein>
<keyword evidence="6" id="KW-0119">Carbohydrate metabolism</keyword>
<feature type="domain" description="Chitin-binding type-1" evidence="10">
    <location>
        <begin position="156"/>
        <end position="209"/>
    </location>
</feature>
<dbReference type="Gene3D" id="3.30.60.10">
    <property type="entry name" value="Endochitinase-like"/>
    <property type="match status" value="3"/>
</dbReference>
<evidence type="ECO:0000256" key="3">
    <source>
        <dbReference type="ARBA" id="ARBA00022723"/>
    </source>
</evidence>
<keyword evidence="7" id="KW-0170">Cobalt</keyword>
<organism evidence="11 12">
    <name type="scientific">Phaeosphaeria nodorum (strain SN15 / ATCC MYA-4574 / FGSC 10173)</name>
    <name type="common">Glume blotch fungus</name>
    <name type="synonym">Parastagonospora nodorum</name>
    <dbReference type="NCBI Taxonomy" id="321614"/>
    <lineage>
        <taxon>Eukaryota</taxon>
        <taxon>Fungi</taxon>
        <taxon>Dikarya</taxon>
        <taxon>Ascomycota</taxon>
        <taxon>Pezizomycotina</taxon>
        <taxon>Dothideomycetes</taxon>
        <taxon>Pleosporomycetidae</taxon>
        <taxon>Pleosporales</taxon>
        <taxon>Pleosporineae</taxon>
        <taxon>Phaeosphaeriaceae</taxon>
        <taxon>Parastagonospora</taxon>
    </lineage>
</organism>
<keyword evidence="12" id="KW-1185">Reference proteome</keyword>
<keyword evidence="4 9" id="KW-0732">Signal</keyword>
<keyword evidence="8" id="KW-1015">Disulfide bond</keyword>
<keyword evidence="2 8" id="KW-0147">Chitin-binding</keyword>
<feature type="disulfide bond" evidence="8">
    <location>
        <begin position="43"/>
        <end position="57"/>
    </location>
</feature>
<feature type="disulfide bond" evidence="8">
    <location>
        <begin position="100"/>
        <end position="114"/>
    </location>
</feature>
<feature type="domain" description="Chitin-binding type-1" evidence="10">
    <location>
        <begin position="82"/>
        <end position="127"/>
    </location>
</feature>
<dbReference type="AlphaFoldDB" id="A0A7U2F3J4"/>
<comment type="cofactor">
    <cofactor evidence="1">
        <name>Co(2+)</name>
        <dbReference type="ChEBI" id="CHEBI:48828"/>
    </cofactor>
</comment>